<feature type="transmembrane region" description="Helical" evidence="8">
    <location>
        <begin position="60"/>
        <end position="81"/>
    </location>
</feature>
<keyword evidence="6 8" id="KW-1133">Transmembrane helix</keyword>
<comment type="subcellular location">
    <subcellularLocation>
        <location evidence="1">Cell membrane</location>
        <topology evidence="1">Multi-pass membrane protein</topology>
    </subcellularLocation>
</comment>
<name>A0A239CEX1_9ACTN</name>
<keyword evidence="4" id="KW-1003">Cell membrane</keyword>
<evidence type="ECO:0000256" key="5">
    <source>
        <dbReference type="ARBA" id="ARBA00022692"/>
    </source>
</evidence>
<evidence type="ECO:0000256" key="7">
    <source>
        <dbReference type="ARBA" id="ARBA00023136"/>
    </source>
</evidence>
<dbReference type="Pfam" id="PF04066">
    <property type="entry name" value="MrpF_PhaF"/>
    <property type="match status" value="1"/>
</dbReference>
<evidence type="ECO:0000256" key="8">
    <source>
        <dbReference type="SAM" id="Phobius"/>
    </source>
</evidence>
<dbReference type="Proteomes" id="UP000198282">
    <property type="component" value="Unassembled WGS sequence"/>
</dbReference>
<protein>
    <submittedName>
        <fullName evidence="9">Multisubunit sodium/proton antiporter, MrpF subunit</fullName>
    </submittedName>
</protein>
<evidence type="ECO:0000256" key="6">
    <source>
        <dbReference type="ARBA" id="ARBA00022989"/>
    </source>
</evidence>
<keyword evidence="7 8" id="KW-0472">Membrane</keyword>
<dbReference type="AlphaFoldDB" id="A0A239CEX1"/>
<feature type="transmembrane region" description="Helical" evidence="8">
    <location>
        <begin position="36"/>
        <end position="54"/>
    </location>
</feature>
<dbReference type="GO" id="GO:0015385">
    <property type="term" value="F:sodium:proton antiporter activity"/>
    <property type="evidence" value="ECO:0007669"/>
    <property type="project" value="TreeGrafter"/>
</dbReference>
<keyword evidence="10" id="KW-1185">Reference proteome</keyword>
<dbReference type="PANTHER" id="PTHR34702">
    <property type="entry name" value="NA(+)/H(+) ANTIPORTER SUBUNIT F1"/>
    <property type="match status" value="1"/>
</dbReference>
<gene>
    <name evidence="9" type="ORF">SAMN05216276_1005172</name>
</gene>
<keyword evidence="3" id="KW-0813">Transport</keyword>
<evidence type="ECO:0000256" key="1">
    <source>
        <dbReference type="ARBA" id="ARBA00004651"/>
    </source>
</evidence>
<organism evidence="9 10">
    <name type="scientific">Streptosporangium subroseum</name>
    <dbReference type="NCBI Taxonomy" id="106412"/>
    <lineage>
        <taxon>Bacteria</taxon>
        <taxon>Bacillati</taxon>
        <taxon>Actinomycetota</taxon>
        <taxon>Actinomycetes</taxon>
        <taxon>Streptosporangiales</taxon>
        <taxon>Streptosporangiaceae</taxon>
        <taxon>Streptosporangium</taxon>
    </lineage>
</organism>
<dbReference type="EMBL" id="FZOD01000005">
    <property type="protein sequence ID" value="SNS18747.1"/>
    <property type="molecule type" value="Genomic_DNA"/>
</dbReference>
<evidence type="ECO:0000256" key="3">
    <source>
        <dbReference type="ARBA" id="ARBA00022448"/>
    </source>
</evidence>
<evidence type="ECO:0000256" key="4">
    <source>
        <dbReference type="ARBA" id="ARBA00022475"/>
    </source>
</evidence>
<dbReference type="GO" id="GO:0005886">
    <property type="term" value="C:plasma membrane"/>
    <property type="evidence" value="ECO:0007669"/>
    <property type="project" value="UniProtKB-SubCell"/>
</dbReference>
<keyword evidence="5 8" id="KW-0812">Transmembrane</keyword>
<feature type="transmembrane region" description="Helical" evidence="8">
    <location>
        <begin position="6"/>
        <end position="24"/>
    </location>
</feature>
<evidence type="ECO:0000313" key="10">
    <source>
        <dbReference type="Proteomes" id="UP000198282"/>
    </source>
</evidence>
<accession>A0A239CEX1</accession>
<sequence length="86" mass="8803">MTAVYLTVLALLGGAAAMTLYRLVRGPTMLDRAVALDVLTAVVMCGIGAGATALGEYSALPVLLVLSLLGFVGSVSLARFFSGRAR</sequence>
<comment type="similarity">
    <text evidence="2">Belongs to the CPA3 antiporters (TC 2.A.63) subunit F family.</text>
</comment>
<reference evidence="9 10" key="1">
    <citation type="submission" date="2017-06" db="EMBL/GenBank/DDBJ databases">
        <authorList>
            <person name="Kim H.J."/>
            <person name="Triplett B.A."/>
        </authorList>
    </citation>
    <scope>NUCLEOTIDE SEQUENCE [LARGE SCALE GENOMIC DNA]</scope>
    <source>
        <strain evidence="9 10">CGMCC 4.2132</strain>
    </source>
</reference>
<proteinExistence type="inferred from homology"/>
<dbReference type="InterPro" id="IPR007208">
    <property type="entry name" value="MrpF/PhaF-like"/>
</dbReference>
<evidence type="ECO:0000313" key="9">
    <source>
        <dbReference type="EMBL" id="SNS18747.1"/>
    </source>
</evidence>
<dbReference type="OrthoDB" id="3733837at2"/>
<evidence type="ECO:0000256" key="2">
    <source>
        <dbReference type="ARBA" id="ARBA00009212"/>
    </source>
</evidence>
<dbReference type="RefSeq" id="WP_089206438.1">
    <property type="nucleotide sequence ID" value="NZ_FZOD01000005.1"/>
</dbReference>
<dbReference type="PANTHER" id="PTHR34702:SF1">
    <property type="entry name" value="NA(+)_H(+) ANTIPORTER SUBUNIT F"/>
    <property type="match status" value="1"/>
</dbReference>